<dbReference type="EMBL" id="CP051774">
    <property type="protein sequence ID" value="QJE95526.1"/>
    <property type="molecule type" value="Genomic_DNA"/>
</dbReference>
<dbReference type="Proteomes" id="UP000501812">
    <property type="component" value="Chromosome"/>
</dbReference>
<protein>
    <recommendedName>
        <fullName evidence="4">Peptidase C39-like domain-containing protein</fullName>
    </recommendedName>
</protein>
<gene>
    <name evidence="2" type="ORF">HHL09_06920</name>
</gene>
<dbReference type="KEGG" id="luo:HHL09_06920"/>
<organism evidence="2 3">
    <name type="scientific">Luteolibacter luteus</name>
    <dbReference type="NCBI Taxonomy" id="2728835"/>
    <lineage>
        <taxon>Bacteria</taxon>
        <taxon>Pseudomonadati</taxon>
        <taxon>Verrucomicrobiota</taxon>
        <taxon>Verrucomicrobiia</taxon>
        <taxon>Verrucomicrobiales</taxon>
        <taxon>Verrucomicrobiaceae</taxon>
        <taxon>Luteolibacter</taxon>
    </lineage>
</organism>
<name>A0A858REK6_9BACT</name>
<feature type="signal peptide" evidence="1">
    <location>
        <begin position="1"/>
        <end position="22"/>
    </location>
</feature>
<keyword evidence="3" id="KW-1185">Reference proteome</keyword>
<accession>A0A858REK6</accession>
<dbReference type="AlphaFoldDB" id="A0A858REK6"/>
<proteinExistence type="predicted"/>
<feature type="chain" id="PRO_5032504546" description="Peptidase C39-like domain-containing protein" evidence="1">
    <location>
        <begin position="23"/>
        <end position="432"/>
    </location>
</feature>
<evidence type="ECO:0008006" key="4">
    <source>
        <dbReference type="Google" id="ProtNLM"/>
    </source>
</evidence>
<reference evidence="2 3" key="1">
    <citation type="submission" date="2020-04" db="EMBL/GenBank/DDBJ databases">
        <title>Luteolibacter sp. G-1-1-1 isolated from soil.</title>
        <authorList>
            <person name="Dahal R.H."/>
        </authorList>
    </citation>
    <scope>NUCLEOTIDE SEQUENCE [LARGE SCALE GENOMIC DNA]</scope>
    <source>
        <strain evidence="2 3">G-1-1-1</strain>
    </source>
</reference>
<evidence type="ECO:0000313" key="2">
    <source>
        <dbReference type="EMBL" id="QJE95526.1"/>
    </source>
</evidence>
<sequence length="432" mass="47653">MKAMSLAMLLAAGSLVCGAAWAIPNSITGPLLNQDSPLNGQDLTQSLLSSGIWDGSEKLPGEWMEEGEVSNAKISYLRARPKLFGQELILLRSVQREGKLESLEATFVDAGSYFGYFDEEMPDGLSRREMRKEIAIRLAEKQAEFTKLYTDSQVSLKSSIAAACGDAKPEEGRIGRTRGLRMPVEEWKKDGRRIRLLAGENRLLRVFITPEKLPVEEWMDPSISAMPPREKLGKLAKGVSREDDGTVSLPGLRPIPQGYRPYCGLNTLAMAARHFGLHLDEDWLAVASGFKNTGRADGANLVKLYHAVAAEAGYGLDRSTKFDPAAATKALGAGFPVIVWRRYSPERNALHTKFMREFSKHPTATLPDPASSAERASWPGDDAPLHASVVVGYNAGRKEFLFLESWTGKDTPRRMRVEELVATTDLAFVFRP</sequence>
<keyword evidence="1" id="KW-0732">Signal</keyword>
<evidence type="ECO:0000256" key="1">
    <source>
        <dbReference type="SAM" id="SignalP"/>
    </source>
</evidence>
<evidence type="ECO:0000313" key="3">
    <source>
        <dbReference type="Proteomes" id="UP000501812"/>
    </source>
</evidence>
<dbReference type="RefSeq" id="WP_169453840.1">
    <property type="nucleotide sequence ID" value="NZ_CP051774.1"/>
</dbReference>